<dbReference type="InterPro" id="IPR047197">
    <property type="entry name" value="THYN1-like_EVE"/>
</dbReference>
<dbReference type="RefSeq" id="WP_135758803.1">
    <property type="nucleotide sequence ID" value="NZ_RQHW01000003.1"/>
</dbReference>
<dbReference type="InterPro" id="IPR052181">
    <property type="entry name" value="5hmC_binding"/>
</dbReference>
<dbReference type="PANTHER" id="PTHR14087:SF7">
    <property type="entry name" value="THYMOCYTE NUCLEAR PROTEIN 1"/>
    <property type="match status" value="1"/>
</dbReference>
<gene>
    <name evidence="2" type="ORF">EHS15_01720</name>
</gene>
<sequence length="151" mass="17981">MRYWLFKTEPDVFSIDHLEREKISFWEGVRNYQARNHLRDDVKKKDLILFYHSSTNPLGIAGIAEVVEERLPDPFQFDPKSKYFDPKSKKEDPRWFGVKIKLHKRFKNFVTLDQIRETEGLEDMIVIRKGGRLSIQPVQKSEFDIILKLGK</sequence>
<dbReference type="EMBL" id="RQHW01000003">
    <property type="protein sequence ID" value="TGN20930.1"/>
    <property type="molecule type" value="Genomic_DNA"/>
</dbReference>
<dbReference type="Gene3D" id="3.10.590.10">
    <property type="entry name" value="ph1033 like domains"/>
    <property type="match status" value="1"/>
</dbReference>
<dbReference type="CDD" id="cd21133">
    <property type="entry name" value="EVE"/>
    <property type="match status" value="1"/>
</dbReference>
<dbReference type="Proteomes" id="UP000298058">
    <property type="component" value="Unassembled WGS sequence"/>
</dbReference>
<dbReference type="InterPro" id="IPR015947">
    <property type="entry name" value="PUA-like_sf"/>
</dbReference>
<feature type="domain" description="EVE" evidence="1">
    <location>
        <begin position="2"/>
        <end position="149"/>
    </location>
</feature>
<accession>A0A4R9M2F6</accession>
<proteinExistence type="predicted"/>
<comment type="caution">
    <text evidence="2">The sequence shown here is derived from an EMBL/GenBank/DDBJ whole genome shotgun (WGS) entry which is preliminary data.</text>
</comment>
<evidence type="ECO:0000313" key="3">
    <source>
        <dbReference type="Proteomes" id="UP000298058"/>
    </source>
</evidence>
<dbReference type="AlphaFoldDB" id="A0A4R9M2F6"/>
<dbReference type="PANTHER" id="PTHR14087">
    <property type="entry name" value="THYMOCYTE NUCLEAR PROTEIN 1"/>
    <property type="match status" value="1"/>
</dbReference>
<protein>
    <submittedName>
        <fullName evidence="2">EVE domain-containing protein</fullName>
    </submittedName>
</protein>
<dbReference type="Pfam" id="PF01878">
    <property type="entry name" value="EVE"/>
    <property type="match status" value="1"/>
</dbReference>
<reference evidence="2" key="1">
    <citation type="journal article" date="2019" name="PLoS Negl. Trop. Dis.">
        <title>Revisiting the worldwide diversity of Leptospira species in the environment.</title>
        <authorList>
            <person name="Vincent A.T."/>
            <person name="Schiettekatte O."/>
            <person name="Bourhy P."/>
            <person name="Veyrier F.J."/>
            <person name="Picardeau M."/>
        </authorList>
    </citation>
    <scope>NUCLEOTIDE SEQUENCE [LARGE SCALE GENOMIC DNA]</scope>
    <source>
        <strain evidence="2">201300427</strain>
    </source>
</reference>
<evidence type="ECO:0000313" key="2">
    <source>
        <dbReference type="EMBL" id="TGN20930.1"/>
    </source>
</evidence>
<name>A0A4R9M2F6_9LEPT</name>
<dbReference type="SUPFAM" id="SSF88697">
    <property type="entry name" value="PUA domain-like"/>
    <property type="match status" value="1"/>
</dbReference>
<evidence type="ECO:0000259" key="1">
    <source>
        <dbReference type="Pfam" id="PF01878"/>
    </source>
</evidence>
<dbReference type="OrthoDB" id="9791347at2"/>
<dbReference type="InterPro" id="IPR002740">
    <property type="entry name" value="EVE_domain"/>
</dbReference>
<keyword evidence="3" id="KW-1185">Reference proteome</keyword>
<organism evidence="2 3">
    <name type="scientific">Leptospira idonii</name>
    <dbReference type="NCBI Taxonomy" id="1193500"/>
    <lineage>
        <taxon>Bacteria</taxon>
        <taxon>Pseudomonadati</taxon>
        <taxon>Spirochaetota</taxon>
        <taxon>Spirochaetia</taxon>
        <taxon>Leptospirales</taxon>
        <taxon>Leptospiraceae</taxon>
        <taxon>Leptospira</taxon>
    </lineage>
</organism>